<organism evidence="2 3">
    <name type="scientific">Rhynchosporium secalis</name>
    <name type="common">Barley scald fungus</name>
    <dbReference type="NCBI Taxonomy" id="38038"/>
    <lineage>
        <taxon>Eukaryota</taxon>
        <taxon>Fungi</taxon>
        <taxon>Dikarya</taxon>
        <taxon>Ascomycota</taxon>
        <taxon>Pezizomycotina</taxon>
        <taxon>Leotiomycetes</taxon>
        <taxon>Helotiales</taxon>
        <taxon>Ploettnerulaceae</taxon>
        <taxon>Rhynchosporium</taxon>
    </lineage>
</organism>
<reference evidence="3" key="1">
    <citation type="submission" date="2016-03" db="EMBL/GenBank/DDBJ databases">
        <authorList>
            <person name="Guldener U."/>
        </authorList>
    </citation>
    <scope>NUCLEOTIDE SEQUENCE [LARGE SCALE GENOMIC DNA]</scope>
</reference>
<feature type="compositionally biased region" description="Polar residues" evidence="1">
    <location>
        <begin position="178"/>
        <end position="187"/>
    </location>
</feature>
<accession>A0A1E1M251</accession>
<feature type="region of interest" description="Disordered" evidence="1">
    <location>
        <begin position="141"/>
        <end position="300"/>
    </location>
</feature>
<feature type="compositionally biased region" description="Basic and acidic residues" evidence="1">
    <location>
        <begin position="193"/>
        <end position="248"/>
    </location>
</feature>
<dbReference type="AlphaFoldDB" id="A0A1E1M251"/>
<feature type="compositionally biased region" description="Basic and acidic residues" evidence="1">
    <location>
        <begin position="141"/>
        <end position="153"/>
    </location>
</feature>
<gene>
    <name evidence="2" type="ORF">RSE6_02569</name>
</gene>
<evidence type="ECO:0000256" key="1">
    <source>
        <dbReference type="SAM" id="MobiDB-lite"/>
    </source>
</evidence>
<evidence type="ECO:0000313" key="2">
    <source>
        <dbReference type="EMBL" id="CZT42635.1"/>
    </source>
</evidence>
<evidence type="ECO:0000313" key="3">
    <source>
        <dbReference type="Proteomes" id="UP000177625"/>
    </source>
</evidence>
<feature type="compositionally biased region" description="Basic and acidic residues" evidence="1">
    <location>
        <begin position="264"/>
        <end position="285"/>
    </location>
</feature>
<dbReference type="Proteomes" id="UP000177625">
    <property type="component" value="Unassembled WGS sequence"/>
</dbReference>
<proteinExistence type="predicted"/>
<name>A0A1E1M251_RHYSE</name>
<protein>
    <submittedName>
        <fullName evidence="2">Uncharacterized protein</fullName>
    </submittedName>
</protein>
<keyword evidence="3" id="KW-1185">Reference proteome</keyword>
<dbReference type="EMBL" id="FJVC01000102">
    <property type="protein sequence ID" value="CZT42635.1"/>
    <property type="molecule type" value="Genomic_DNA"/>
</dbReference>
<sequence length="471" mass="53618">MAPTQEIPWEERNNHALSMECRTRGIALPRVAKLLKHQLVQLIVDDEYQRKKGTSEFKSFTQRNDPDGDLAKKWVANRIPLWVRGVEARFKSVIEYHQGLEDYHRNLRMGAESSLATDLENITLREKDWMAVTEERVIETELFGTDKDGEKLGAHPPENSNNKLENDHEPAADVDNCENASQESPVTILQAGNKDEAIADSDKEDSSMNTNDNKRDEAIADSNKKDSSINTDNNKRDKAIADSNKEDISINADSNERDDTEENSNTKESETKESKTKENDRKENNSKINEPDSNETFDPSLTIEYPQVDTTQMLLHEVEIEPCSPILCKVKAMFLKLRFRMEAARKKQVFRFTGMMYDRSAIYVLFHNSIQGFEDMRQCLRFVSAEVKTPFPKDYCWDIDVVRMYVGSMEEDAGDEGGEGGDSAEGFAGKIFYYVGSDGKVTTLESLEVDEEVDEEEIPFVREASIESVEE</sequence>